<evidence type="ECO:0000313" key="1">
    <source>
        <dbReference type="EMBL" id="KAJ0183758.1"/>
    </source>
</evidence>
<protein>
    <submittedName>
        <fullName evidence="1">Uncharacterized protein</fullName>
    </submittedName>
</protein>
<organism evidence="1 2">
    <name type="scientific">Dendrolimus kikuchii</name>
    <dbReference type="NCBI Taxonomy" id="765133"/>
    <lineage>
        <taxon>Eukaryota</taxon>
        <taxon>Metazoa</taxon>
        <taxon>Ecdysozoa</taxon>
        <taxon>Arthropoda</taxon>
        <taxon>Hexapoda</taxon>
        <taxon>Insecta</taxon>
        <taxon>Pterygota</taxon>
        <taxon>Neoptera</taxon>
        <taxon>Endopterygota</taxon>
        <taxon>Lepidoptera</taxon>
        <taxon>Glossata</taxon>
        <taxon>Ditrysia</taxon>
        <taxon>Bombycoidea</taxon>
        <taxon>Lasiocampidae</taxon>
        <taxon>Dendrolimus</taxon>
    </lineage>
</organism>
<accession>A0ACC1DII4</accession>
<dbReference type="EMBL" id="CM034387">
    <property type="protein sequence ID" value="KAJ0183758.1"/>
    <property type="molecule type" value="Genomic_DNA"/>
</dbReference>
<proteinExistence type="predicted"/>
<sequence length="260" mass="28910">MNTNLNLILILWIQQTTGTLVGVSYFDDHNFNKSQKLKPGENPCNPLYWYPKPIPEHCFVSTPAPKPAAVVVPAPVPVPIPIQPLPVSFIPPMPKIPPMPVIPPIPPLMPPFPAPPLPLPVPLVPLPPIPSIDTHSPEPLPFGVPMIPGMPAPPIPRIPYPAYPPSAPYGYPNIGYEIPNIAYGIPNIYMGRRQVGMVPGLPGLVSPDGGINILPFSDVYADMFERYKQKTITKKLKKMGDFNKHPWELWARRRRKRLRD</sequence>
<evidence type="ECO:0000313" key="2">
    <source>
        <dbReference type="Proteomes" id="UP000824533"/>
    </source>
</evidence>
<reference evidence="1 2" key="1">
    <citation type="journal article" date="2021" name="Front. Genet.">
        <title>Chromosome-Level Genome Assembly Reveals Significant Gene Expansion in the Toll and IMD Signaling Pathways of Dendrolimus kikuchii.</title>
        <authorList>
            <person name="Zhou J."/>
            <person name="Wu P."/>
            <person name="Xiong Z."/>
            <person name="Liu N."/>
            <person name="Zhao N."/>
            <person name="Ji M."/>
            <person name="Qiu Y."/>
            <person name="Yang B."/>
        </authorList>
    </citation>
    <scope>NUCLEOTIDE SEQUENCE [LARGE SCALE GENOMIC DNA]</scope>
    <source>
        <strain evidence="1">Ann1</strain>
    </source>
</reference>
<dbReference type="Proteomes" id="UP000824533">
    <property type="component" value="Linkage Group LG01"/>
</dbReference>
<comment type="caution">
    <text evidence="1">The sequence shown here is derived from an EMBL/GenBank/DDBJ whole genome shotgun (WGS) entry which is preliminary data.</text>
</comment>
<name>A0ACC1DII4_9NEOP</name>
<keyword evidence="2" id="KW-1185">Reference proteome</keyword>
<gene>
    <name evidence="1" type="ORF">K1T71_000181</name>
</gene>